<feature type="chain" id="PRO_5046991555" evidence="2">
    <location>
        <begin position="21"/>
        <end position="170"/>
    </location>
</feature>
<name>A0ABW5MYH2_9FLAO</name>
<reference evidence="5" key="1">
    <citation type="journal article" date="2019" name="Int. J. Syst. Evol. Microbiol.">
        <title>The Global Catalogue of Microorganisms (GCM) 10K type strain sequencing project: providing services to taxonomists for standard genome sequencing and annotation.</title>
        <authorList>
            <consortium name="The Broad Institute Genomics Platform"/>
            <consortium name="The Broad Institute Genome Sequencing Center for Infectious Disease"/>
            <person name="Wu L."/>
            <person name="Ma J."/>
        </authorList>
    </citation>
    <scope>NUCLEOTIDE SEQUENCE [LARGE SCALE GENOMIC DNA]</scope>
    <source>
        <strain evidence="5">KCTC 52368</strain>
    </source>
</reference>
<evidence type="ECO:0000313" key="4">
    <source>
        <dbReference type="EMBL" id="MFD2588250.1"/>
    </source>
</evidence>
<dbReference type="Proteomes" id="UP001597526">
    <property type="component" value="Unassembled WGS sequence"/>
</dbReference>
<feature type="domain" description="Outer membrane protein beta-barrel" evidence="3">
    <location>
        <begin position="7"/>
        <end position="170"/>
    </location>
</feature>
<feature type="signal peptide" evidence="2">
    <location>
        <begin position="1"/>
        <end position="20"/>
    </location>
</feature>
<accession>A0ABW5MYH2</accession>
<dbReference type="SUPFAM" id="SSF56925">
    <property type="entry name" value="OMPA-like"/>
    <property type="match status" value="1"/>
</dbReference>
<dbReference type="InterPro" id="IPR027385">
    <property type="entry name" value="Beta-barrel_OMP"/>
</dbReference>
<dbReference type="InterPro" id="IPR011250">
    <property type="entry name" value="OMP/PagP_B-barrel"/>
</dbReference>
<keyword evidence="5" id="KW-1185">Reference proteome</keyword>
<protein>
    <submittedName>
        <fullName evidence="4">Outer membrane beta-barrel protein</fullName>
    </submittedName>
</protein>
<evidence type="ECO:0000259" key="3">
    <source>
        <dbReference type="Pfam" id="PF13505"/>
    </source>
</evidence>
<proteinExistence type="predicted"/>
<comment type="caution">
    <text evidence="4">The sequence shown here is derived from an EMBL/GenBank/DDBJ whole genome shotgun (WGS) entry which is preliminary data.</text>
</comment>
<evidence type="ECO:0000256" key="2">
    <source>
        <dbReference type="SAM" id="SignalP"/>
    </source>
</evidence>
<gene>
    <name evidence="4" type="ORF">ACFSQJ_15020</name>
</gene>
<sequence>MRKVLLITLLVTGFAFNANAQDSRFGATVGFLNAGGKVTFEDESVTGSDAGFYLGLIGDFGVTEKFHIQPELLYASVDGSSAIFIPVLAKIYVAEGFNLQAGPEISFSLEETGDDISSLSTSIAAGLGYDITEDFFVEARYSQQLNNSYTGDLDITARGNGLFVGLGYKF</sequence>
<organism evidence="4 5">
    <name type="scientific">Croceitalea marina</name>
    <dbReference type="NCBI Taxonomy" id="1775166"/>
    <lineage>
        <taxon>Bacteria</taxon>
        <taxon>Pseudomonadati</taxon>
        <taxon>Bacteroidota</taxon>
        <taxon>Flavobacteriia</taxon>
        <taxon>Flavobacteriales</taxon>
        <taxon>Flavobacteriaceae</taxon>
        <taxon>Croceitalea</taxon>
    </lineage>
</organism>
<dbReference type="EMBL" id="JBHULB010000076">
    <property type="protein sequence ID" value="MFD2588250.1"/>
    <property type="molecule type" value="Genomic_DNA"/>
</dbReference>
<keyword evidence="1 2" id="KW-0732">Signal</keyword>
<dbReference type="Pfam" id="PF13505">
    <property type="entry name" value="OMP_b-brl"/>
    <property type="match status" value="1"/>
</dbReference>
<evidence type="ECO:0000313" key="5">
    <source>
        <dbReference type="Proteomes" id="UP001597526"/>
    </source>
</evidence>
<evidence type="ECO:0000256" key="1">
    <source>
        <dbReference type="ARBA" id="ARBA00022729"/>
    </source>
</evidence>
<dbReference type="RefSeq" id="WP_377767778.1">
    <property type="nucleotide sequence ID" value="NZ_JBHULB010000076.1"/>
</dbReference>